<dbReference type="Proteomes" id="UP000053317">
    <property type="component" value="Unassembled WGS sequence"/>
</dbReference>
<reference evidence="14 15" key="1">
    <citation type="submission" date="2015-05" db="EMBL/GenBank/DDBJ databases">
        <title>Distinctive expansion of gene families associated with plant cell wall degradation and secondary metabolism in the genomes of grapevine trunk pathogens.</title>
        <authorList>
            <person name="Lawrence D.P."/>
            <person name="Travadon R."/>
            <person name="Rolshausen P.E."/>
            <person name="Baumgartner K."/>
        </authorList>
    </citation>
    <scope>NUCLEOTIDE SEQUENCE [LARGE SCALE GENOMIC DNA]</scope>
    <source>
        <strain evidence="14">UCRPC4</strain>
    </source>
</reference>
<dbReference type="Pfam" id="PF12656">
    <property type="entry name" value="G-patch_2"/>
    <property type="match status" value="1"/>
</dbReference>
<feature type="domain" description="UBP-type" evidence="13">
    <location>
        <begin position="98"/>
        <end position="195"/>
    </location>
</feature>
<keyword evidence="7" id="KW-0862">Zinc</keyword>
<dbReference type="InterPro" id="IPR028889">
    <property type="entry name" value="USP"/>
</dbReference>
<dbReference type="Pfam" id="PF00443">
    <property type="entry name" value="UCH"/>
    <property type="match status" value="1"/>
</dbReference>
<evidence type="ECO:0000259" key="12">
    <source>
        <dbReference type="PROSITE" id="PS50235"/>
    </source>
</evidence>
<dbReference type="Gene3D" id="3.90.70.10">
    <property type="entry name" value="Cysteine proteinases"/>
    <property type="match status" value="1"/>
</dbReference>
<evidence type="ECO:0000256" key="5">
    <source>
        <dbReference type="ARBA" id="ARBA00022728"/>
    </source>
</evidence>
<keyword evidence="15" id="KW-1185">Reference proteome</keyword>
<dbReference type="PROSITE" id="PS50271">
    <property type="entry name" value="ZF_UBP"/>
    <property type="match status" value="1"/>
</dbReference>
<feature type="domain" description="USP" evidence="12">
    <location>
        <begin position="220"/>
        <end position="572"/>
    </location>
</feature>
<dbReference type="PANTHER" id="PTHR21646">
    <property type="entry name" value="UBIQUITIN CARBOXYL-TERMINAL HYDROLASE"/>
    <property type="match status" value="1"/>
</dbReference>
<evidence type="ECO:0000256" key="7">
    <source>
        <dbReference type="ARBA" id="ARBA00022833"/>
    </source>
</evidence>
<keyword evidence="4" id="KW-0479">Metal-binding</keyword>
<dbReference type="EMBL" id="LCWF01000196">
    <property type="protein sequence ID" value="KKY15047.1"/>
    <property type="molecule type" value="Genomic_DNA"/>
</dbReference>
<accession>A0A0G2DVT9</accession>
<comment type="caution">
    <text evidence="14">The sequence shown here is derived from an EMBL/GenBank/DDBJ whole genome shotgun (WGS) entry which is preliminary data.</text>
</comment>
<dbReference type="Gene3D" id="3.30.40.10">
    <property type="entry name" value="Zinc/RING finger domain, C3HC4 (zinc finger)"/>
    <property type="match status" value="1"/>
</dbReference>
<organism evidence="14 15">
    <name type="scientific">Phaeomoniella chlamydospora</name>
    <name type="common">Phaeoacremonium chlamydosporum</name>
    <dbReference type="NCBI Taxonomy" id="158046"/>
    <lineage>
        <taxon>Eukaryota</taxon>
        <taxon>Fungi</taxon>
        <taxon>Dikarya</taxon>
        <taxon>Ascomycota</taxon>
        <taxon>Pezizomycotina</taxon>
        <taxon>Eurotiomycetes</taxon>
        <taxon>Chaetothyriomycetidae</taxon>
        <taxon>Phaeomoniellales</taxon>
        <taxon>Phaeomoniellaceae</taxon>
        <taxon>Phaeomoniella</taxon>
    </lineage>
</organism>
<reference evidence="14 15" key="2">
    <citation type="submission" date="2015-05" db="EMBL/GenBank/DDBJ databases">
        <authorList>
            <person name="Morales-Cruz A."/>
            <person name="Amrine K.C."/>
            <person name="Cantu D."/>
        </authorList>
    </citation>
    <scope>NUCLEOTIDE SEQUENCE [LARGE SCALE GENOMIC DNA]</scope>
    <source>
        <strain evidence="14">UCRPC4</strain>
    </source>
</reference>
<dbReference type="GO" id="GO:0005681">
    <property type="term" value="C:spliceosomal complex"/>
    <property type="evidence" value="ECO:0007669"/>
    <property type="project" value="UniProtKB-KW"/>
</dbReference>
<evidence type="ECO:0000256" key="2">
    <source>
        <dbReference type="ARBA" id="ARBA00008576"/>
    </source>
</evidence>
<dbReference type="AlphaFoldDB" id="A0A0G2DVT9"/>
<dbReference type="InterPro" id="IPR013083">
    <property type="entry name" value="Znf_RING/FYVE/PHD"/>
</dbReference>
<feature type="compositionally biased region" description="Acidic residues" evidence="11">
    <location>
        <begin position="65"/>
        <end position="83"/>
    </location>
</feature>
<dbReference type="InterPro" id="IPR001394">
    <property type="entry name" value="Peptidase_C19_UCH"/>
</dbReference>
<feature type="compositionally biased region" description="Basic and acidic residues" evidence="11">
    <location>
        <begin position="41"/>
        <end position="50"/>
    </location>
</feature>
<dbReference type="Pfam" id="PF02148">
    <property type="entry name" value="zf-UBP"/>
    <property type="match status" value="1"/>
</dbReference>
<evidence type="ECO:0000256" key="10">
    <source>
        <dbReference type="PROSITE-ProRule" id="PRU00502"/>
    </source>
</evidence>
<evidence type="ECO:0000256" key="4">
    <source>
        <dbReference type="ARBA" id="ARBA00022723"/>
    </source>
</evidence>
<dbReference type="PANTHER" id="PTHR21646:SF16">
    <property type="entry name" value="U4_U6.U5 TRI-SNRNP-ASSOCIATED PROTEIN 2"/>
    <property type="match status" value="1"/>
</dbReference>
<name>A0A0G2DVT9_PHACM</name>
<feature type="compositionally biased region" description="Basic and acidic residues" evidence="11">
    <location>
        <begin position="931"/>
        <end position="1042"/>
    </location>
</feature>
<keyword evidence="9" id="KW-0539">Nucleus</keyword>
<dbReference type="GO" id="GO:0000245">
    <property type="term" value="P:spliceosomal complex assembly"/>
    <property type="evidence" value="ECO:0007669"/>
    <property type="project" value="InterPro"/>
</dbReference>
<evidence type="ECO:0000313" key="15">
    <source>
        <dbReference type="Proteomes" id="UP000053317"/>
    </source>
</evidence>
<gene>
    <name evidence="14" type="ORF">UCRPC4_g06475</name>
</gene>
<dbReference type="InterPro" id="IPR033809">
    <property type="entry name" value="USP39"/>
</dbReference>
<evidence type="ECO:0000256" key="1">
    <source>
        <dbReference type="ARBA" id="ARBA00004123"/>
    </source>
</evidence>
<evidence type="ECO:0000256" key="8">
    <source>
        <dbReference type="ARBA" id="ARBA00023187"/>
    </source>
</evidence>
<dbReference type="InterPro" id="IPR038765">
    <property type="entry name" value="Papain-like_cys_pep_sf"/>
</dbReference>
<feature type="region of interest" description="Disordered" evidence="11">
    <location>
        <begin position="576"/>
        <end position="671"/>
    </location>
</feature>
<dbReference type="CDD" id="cd02669">
    <property type="entry name" value="Peptidase_C19M"/>
    <property type="match status" value="1"/>
</dbReference>
<keyword evidence="8" id="KW-0508">mRNA splicing</keyword>
<proteinExistence type="inferred from homology"/>
<dbReference type="SUPFAM" id="SSF57850">
    <property type="entry name" value="RING/U-box"/>
    <property type="match status" value="1"/>
</dbReference>
<keyword evidence="5" id="KW-0747">Spliceosome</keyword>
<evidence type="ECO:0000313" key="14">
    <source>
        <dbReference type="EMBL" id="KKY15047.1"/>
    </source>
</evidence>
<feature type="region of interest" description="Disordered" evidence="11">
    <location>
        <begin position="1"/>
        <end position="88"/>
    </location>
</feature>
<dbReference type="SMART" id="SM00290">
    <property type="entry name" value="ZnF_UBP"/>
    <property type="match status" value="1"/>
</dbReference>
<dbReference type="InterPro" id="IPR026822">
    <property type="entry name" value="Spp2/MOS2_G-patch"/>
</dbReference>
<protein>
    <submittedName>
        <fullName evidence="14">Putative snrnp assembly factor</fullName>
    </submittedName>
</protein>
<dbReference type="GO" id="GO:0008270">
    <property type="term" value="F:zinc ion binding"/>
    <property type="evidence" value="ECO:0007669"/>
    <property type="project" value="UniProtKB-KW"/>
</dbReference>
<keyword evidence="6 10" id="KW-0863">Zinc-finger</keyword>
<dbReference type="GO" id="GO:0016579">
    <property type="term" value="P:protein deubiquitination"/>
    <property type="evidence" value="ECO:0007669"/>
    <property type="project" value="InterPro"/>
</dbReference>
<evidence type="ECO:0000259" key="13">
    <source>
        <dbReference type="PROSITE" id="PS50271"/>
    </source>
</evidence>
<feature type="compositionally biased region" description="Basic and acidic residues" evidence="11">
    <location>
        <begin position="893"/>
        <end position="922"/>
    </location>
</feature>
<evidence type="ECO:0000256" key="9">
    <source>
        <dbReference type="ARBA" id="ARBA00023242"/>
    </source>
</evidence>
<dbReference type="OrthoDB" id="10263353at2759"/>
<feature type="region of interest" description="Disordered" evidence="11">
    <location>
        <begin position="683"/>
        <end position="707"/>
    </location>
</feature>
<evidence type="ECO:0000256" key="3">
    <source>
        <dbReference type="ARBA" id="ARBA00022664"/>
    </source>
</evidence>
<keyword evidence="3" id="KW-0507">mRNA processing</keyword>
<dbReference type="GO" id="GO:0004843">
    <property type="term" value="F:cysteine-type deubiquitinase activity"/>
    <property type="evidence" value="ECO:0007669"/>
    <property type="project" value="InterPro"/>
</dbReference>
<dbReference type="PROSITE" id="PS50235">
    <property type="entry name" value="USP_3"/>
    <property type="match status" value="1"/>
</dbReference>
<comment type="subcellular location">
    <subcellularLocation>
        <location evidence="1">Nucleus</location>
    </subcellularLocation>
</comment>
<dbReference type="SUPFAM" id="SSF54001">
    <property type="entry name" value="Cysteine proteinases"/>
    <property type="match status" value="1"/>
</dbReference>
<sequence length="1042" mass="117294">MPKRKSEETLEEIANLTSPNSKKIRFEDIPEEIPPSNTNGETKERDERNGNDILAAADQEREMLEEAAGDDISDESSMDDDEGLQAAPLRQSVPTEGYGDLYLDTINRSILDFDFEKLCSVTLSNINVYACLVCGKYYQGRGPKSNAYFHSLEVGHHVFINMESKKVFVLPEGYEVLNQSLDDIKYVVDPKFSEVDVKKLDRTAHESTDLANKRYRPGFIGMNNIKANDYLNVVVQALAHVSPIRNFFMLHPFPPNTPQLVIRFGTLVRKLWNARAFRDHVSPHELLQEIAVRSSKRFTLTNQSDPVEFLSWFLNNLHLALGGSKTKPFSSIIQKIFQGKLRMESQAITARSDATGDRLRFEESSTITSNITPYLILTLDLPPAPLFRDAIEAKNIIPQVPLTTLLQKYSGLQASEKLAHRVRHRLLHPLPPYLFFHIKRFSVNKFVSERNPTIVTFPSPRGLDMSPYVEPNPSIHPPGEPIYYEMVANIILDTTSMSSGGGEDSNAADAANKAVGGDGEKVAWKVQVRDKGAAAASSNLPEWLEIQDLWVQRAEAETLFTREGYLMVWERKTAPKGAKVNGKGNHKKSAAAPSKSATTGFGRKPTSNGFSLPTTKSSRFGEDSDDEVEAAPKHEEVSGFDSTGGAIAIKPTTQKQEFVIPSKGNGDWRNRGKGKNILPEEVKSQQAQNTNGNSLVEREEASTESGLQLAPKREDPIIVTTGSTDSGTALQTTSEFQPIRDLNEDEAALNALLREGKGEITSNRVIEQNRSSAFNEVDDYRTDVASRPDSSTLEEYAAMPVEEFGMALLRGMGTKRRANGEIVTLSQGDPPKVKESRAGYLGIGAKGVPTGAEIEVGAWGKADMRKNKRGEGLYTPVLLRDKRTGETLTEEELAARKKEAKGKPEEDWRERRDRNLQDRGGDGYRSQKNGMSRENRSKRDRSRSRSKDRDRRYREGDGWKPSDKEARDRIKDRHKDKYRDSREKDGRSRDRDLYRDDDRYDSSSSRRSDGHRSRESYKKGERDLKRDRVHYRDDDSRHRDRY</sequence>
<dbReference type="InterPro" id="IPR050185">
    <property type="entry name" value="Ub_carboxyl-term_hydrolase"/>
</dbReference>
<evidence type="ECO:0000256" key="6">
    <source>
        <dbReference type="ARBA" id="ARBA00022771"/>
    </source>
</evidence>
<comment type="similarity">
    <text evidence="2">Belongs to the SPP2 family.</text>
</comment>
<feature type="compositionally biased region" description="Polar residues" evidence="11">
    <location>
        <begin position="605"/>
        <end position="618"/>
    </location>
</feature>
<dbReference type="InterPro" id="IPR001607">
    <property type="entry name" value="Znf_UBP"/>
</dbReference>
<feature type="compositionally biased region" description="Polar residues" evidence="11">
    <location>
        <begin position="684"/>
        <end position="694"/>
    </location>
</feature>
<evidence type="ECO:0000256" key="11">
    <source>
        <dbReference type="SAM" id="MobiDB-lite"/>
    </source>
</evidence>
<feature type="region of interest" description="Disordered" evidence="11">
    <location>
        <begin position="878"/>
        <end position="1042"/>
    </location>
</feature>